<evidence type="ECO:0000256" key="1">
    <source>
        <dbReference type="ARBA" id="ARBA00023015"/>
    </source>
</evidence>
<evidence type="ECO:0000313" key="6">
    <source>
        <dbReference type="Proteomes" id="UP000289411"/>
    </source>
</evidence>
<evidence type="ECO:0000256" key="2">
    <source>
        <dbReference type="ARBA" id="ARBA00023125"/>
    </source>
</evidence>
<protein>
    <submittedName>
        <fullName evidence="5">Crp/Fnr family transcriptional regulator</fullName>
    </submittedName>
</protein>
<gene>
    <name evidence="5" type="ORF">D3272_14085</name>
</gene>
<dbReference type="Pfam" id="PF00027">
    <property type="entry name" value="cNMP_binding"/>
    <property type="match status" value="1"/>
</dbReference>
<accession>A0A4V1RIJ2</accession>
<dbReference type="InterPro" id="IPR014710">
    <property type="entry name" value="RmlC-like_jellyroll"/>
</dbReference>
<dbReference type="Gene3D" id="1.10.10.10">
    <property type="entry name" value="Winged helix-like DNA-binding domain superfamily/Winged helix DNA-binding domain"/>
    <property type="match status" value="1"/>
</dbReference>
<reference evidence="5 6" key="2">
    <citation type="submission" date="2019-02" db="EMBL/GenBank/DDBJ databases">
        <title>'Lichenibacterium ramalinii' gen. nov. sp. nov., 'Lichenibacterium minor' gen. nov. sp. nov.</title>
        <authorList>
            <person name="Pankratov T."/>
        </authorList>
    </citation>
    <scope>NUCLEOTIDE SEQUENCE [LARGE SCALE GENOMIC DNA]</scope>
    <source>
        <strain evidence="5 6">RmlP001</strain>
    </source>
</reference>
<dbReference type="EMBL" id="QYBC01000011">
    <property type="protein sequence ID" value="RYB04142.1"/>
    <property type="molecule type" value="Genomic_DNA"/>
</dbReference>
<evidence type="ECO:0000313" key="5">
    <source>
        <dbReference type="EMBL" id="RYB04142.1"/>
    </source>
</evidence>
<dbReference type="InterPro" id="IPR036388">
    <property type="entry name" value="WH-like_DNA-bd_sf"/>
</dbReference>
<keyword evidence="1" id="KW-0805">Transcription regulation</keyword>
<comment type="caution">
    <text evidence="5">The sequence shown here is derived from an EMBL/GenBank/DDBJ whole genome shotgun (WGS) entry which is preliminary data.</text>
</comment>
<dbReference type="InterPro" id="IPR018490">
    <property type="entry name" value="cNMP-bd_dom_sf"/>
</dbReference>
<feature type="domain" description="HTH crp-type" evidence="4">
    <location>
        <begin position="148"/>
        <end position="222"/>
    </location>
</feature>
<dbReference type="InterPro" id="IPR000595">
    <property type="entry name" value="cNMP-bd_dom"/>
</dbReference>
<dbReference type="PROSITE" id="PS51063">
    <property type="entry name" value="HTH_CRP_2"/>
    <property type="match status" value="1"/>
</dbReference>
<dbReference type="SMART" id="SM00419">
    <property type="entry name" value="HTH_CRP"/>
    <property type="match status" value="1"/>
</dbReference>
<dbReference type="Gene3D" id="2.60.120.10">
    <property type="entry name" value="Jelly Rolls"/>
    <property type="match status" value="1"/>
</dbReference>
<dbReference type="GO" id="GO:0006355">
    <property type="term" value="P:regulation of DNA-templated transcription"/>
    <property type="evidence" value="ECO:0007669"/>
    <property type="project" value="InterPro"/>
</dbReference>
<proteinExistence type="predicted"/>
<keyword evidence="6" id="KW-1185">Reference proteome</keyword>
<sequence length="246" mass="27162">MAGEGDMLVRKLASIAVITAEERDALLALPIAVREIPARQDIVRTGDKPVHCCLVMAGLAFRYKLIGDGKRQILNFHVPGDIPDLQSLHLAVMDHNLAALTPLTAGFIPHDAVHDLNARFPCLAGALWRDTLADAAVLRERIVSIGQRDGLSRTAHFMCEMFRRLAAVGLAADCAMALPITQVEIADALGMSFVHVNRMLRELRERRLITLQGQRVLVENWAELEALADFDPAYLHLEARDRPKGI</sequence>
<dbReference type="CDD" id="cd00038">
    <property type="entry name" value="CAP_ED"/>
    <property type="match status" value="1"/>
</dbReference>
<dbReference type="InterPro" id="IPR012318">
    <property type="entry name" value="HTH_CRP"/>
</dbReference>
<keyword evidence="2" id="KW-0238">DNA-binding</keyword>
<dbReference type="OrthoDB" id="7584044at2"/>
<reference evidence="5 6" key="1">
    <citation type="submission" date="2018-09" db="EMBL/GenBank/DDBJ databases">
        <authorList>
            <person name="Grouzdev D.S."/>
            <person name="Krutkina M.S."/>
        </authorList>
    </citation>
    <scope>NUCLEOTIDE SEQUENCE [LARGE SCALE GENOMIC DNA]</scope>
    <source>
        <strain evidence="5 6">RmlP001</strain>
    </source>
</reference>
<keyword evidence="3" id="KW-0804">Transcription</keyword>
<dbReference type="Proteomes" id="UP000289411">
    <property type="component" value="Unassembled WGS sequence"/>
</dbReference>
<evidence type="ECO:0000256" key="3">
    <source>
        <dbReference type="ARBA" id="ARBA00023163"/>
    </source>
</evidence>
<dbReference type="Pfam" id="PF13545">
    <property type="entry name" value="HTH_Crp_2"/>
    <property type="match status" value="1"/>
</dbReference>
<dbReference type="GO" id="GO:0003677">
    <property type="term" value="F:DNA binding"/>
    <property type="evidence" value="ECO:0007669"/>
    <property type="project" value="UniProtKB-KW"/>
</dbReference>
<name>A0A4V1RIJ2_9HYPH</name>
<dbReference type="SUPFAM" id="SSF51206">
    <property type="entry name" value="cAMP-binding domain-like"/>
    <property type="match status" value="1"/>
</dbReference>
<organism evidence="5 6">
    <name type="scientific">Lichenibacterium ramalinae</name>
    <dbReference type="NCBI Taxonomy" id="2316527"/>
    <lineage>
        <taxon>Bacteria</taxon>
        <taxon>Pseudomonadati</taxon>
        <taxon>Pseudomonadota</taxon>
        <taxon>Alphaproteobacteria</taxon>
        <taxon>Hyphomicrobiales</taxon>
        <taxon>Lichenihabitantaceae</taxon>
        <taxon>Lichenibacterium</taxon>
    </lineage>
</organism>
<evidence type="ECO:0000259" key="4">
    <source>
        <dbReference type="PROSITE" id="PS51063"/>
    </source>
</evidence>
<dbReference type="AlphaFoldDB" id="A0A4V1RIJ2"/>
<dbReference type="InterPro" id="IPR036390">
    <property type="entry name" value="WH_DNA-bd_sf"/>
</dbReference>
<dbReference type="SUPFAM" id="SSF46785">
    <property type="entry name" value="Winged helix' DNA-binding domain"/>
    <property type="match status" value="1"/>
</dbReference>